<protein>
    <submittedName>
        <fullName evidence="2">Uncharacterized protein</fullName>
    </submittedName>
</protein>
<evidence type="ECO:0000256" key="1">
    <source>
        <dbReference type="SAM" id="MobiDB-lite"/>
    </source>
</evidence>
<dbReference type="EMBL" id="CAADEW010000055">
    <property type="protein sequence ID" value="VFJ55716.1"/>
    <property type="molecule type" value="Genomic_DNA"/>
</dbReference>
<evidence type="ECO:0000313" key="2">
    <source>
        <dbReference type="EMBL" id="VFJ55716.1"/>
    </source>
</evidence>
<feature type="region of interest" description="Disordered" evidence="1">
    <location>
        <begin position="110"/>
        <end position="132"/>
    </location>
</feature>
<sequence length="174" mass="19055">MSCGNWCSPLPRVGNGGGRYNPYVIPEKNAGKKERPDPDCSRRGDRWIALCRGDQRIALCRGDQRVAPTGRITHASARNATPLDGPCPVRIRRYPDPFFLCATPVPPVPRPSSVASRCSSRRLRSSSKGAGSFSRLVKRIRVPSVWSSRWQRAKSERNSSSASPARASGVSPAR</sequence>
<name>A0A450SPF1_9GAMM</name>
<reference evidence="2" key="1">
    <citation type="submission" date="2019-02" db="EMBL/GenBank/DDBJ databases">
        <authorList>
            <person name="Gruber-Vodicka R. H."/>
            <person name="Seah K. B. B."/>
        </authorList>
    </citation>
    <scope>NUCLEOTIDE SEQUENCE</scope>
    <source>
        <strain evidence="2">BECK_BZ15</strain>
    </source>
</reference>
<feature type="region of interest" description="Disordered" evidence="1">
    <location>
        <begin position="147"/>
        <end position="174"/>
    </location>
</feature>
<gene>
    <name evidence="2" type="ORF">BECKFW1821A_GA0114235_105521</name>
</gene>
<organism evidence="2">
    <name type="scientific">Candidatus Kentrum sp. FW</name>
    <dbReference type="NCBI Taxonomy" id="2126338"/>
    <lineage>
        <taxon>Bacteria</taxon>
        <taxon>Pseudomonadati</taxon>
        <taxon>Pseudomonadota</taxon>
        <taxon>Gammaproteobacteria</taxon>
        <taxon>Candidatus Kentrum</taxon>
    </lineage>
</organism>
<accession>A0A450SPF1</accession>
<dbReference type="AlphaFoldDB" id="A0A450SPF1"/>
<feature type="region of interest" description="Disordered" evidence="1">
    <location>
        <begin position="18"/>
        <end position="41"/>
    </location>
</feature>
<feature type="compositionally biased region" description="Basic and acidic residues" evidence="1">
    <location>
        <begin position="29"/>
        <end position="41"/>
    </location>
</feature>
<proteinExistence type="predicted"/>
<feature type="compositionally biased region" description="Low complexity" evidence="1">
    <location>
        <begin position="158"/>
        <end position="174"/>
    </location>
</feature>